<protein>
    <submittedName>
        <fullName evidence="3">PqiC family protein</fullName>
    </submittedName>
</protein>
<dbReference type="PROSITE" id="PS51257">
    <property type="entry name" value="PROKAR_LIPOPROTEIN"/>
    <property type="match status" value="1"/>
</dbReference>
<feature type="chain" id="PRO_5046763064" evidence="1">
    <location>
        <begin position="26"/>
        <end position="195"/>
    </location>
</feature>
<dbReference type="InterPro" id="IPR005586">
    <property type="entry name" value="ABC_trans_aux"/>
</dbReference>
<dbReference type="RefSeq" id="WP_317018842.1">
    <property type="nucleotide sequence ID" value="NZ_CP136512.1"/>
</dbReference>
<evidence type="ECO:0000313" key="4">
    <source>
        <dbReference type="Proteomes" id="UP001302652"/>
    </source>
</evidence>
<feature type="signal peptide" evidence="1">
    <location>
        <begin position="1"/>
        <end position="25"/>
    </location>
</feature>
<reference evidence="3 4" key="1">
    <citation type="submission" date="2023-10" db="EMBL/GenBank/DDBJ databases">
        <title>Surface-active antibiotics is a multifunctional adaptation for post-fire microbes.</title>
        <authorList>
            <person name="Liu M.D."/>
            <person name="Du Y."/>
            <person name="Koupaei S.K."/>
            <person name="Kim N.R."/>
            <person name="Zhang W."/>
            <person name="Traxler M.F."/>
        </authorList>
    </citation>
    <scope>NUCLEOTIDE SEQUENCE [LARGE SCALE GENOMIC DNA]</scope>
    <source>
        <strain evidence="3 4">F3</strain>
    </source>
</reference>
<feature type="domain" description="ABC-type transport auxiliary lipoprotein component" evidence="2">
    <location>
        <begin position="28"/>
        <end position="186"/>
    </location>
</feature>
<accession>A0ABZ0EIB5</accession>
<evidence type="ECO:0000256" key="1">
    <source>
        <dbReference type="SAM" id="SignalP"/>
    </source>
</evidence>
<proteinExistence type="predicted"/>
<dbReference type="Proteomes" id="UP001302652">
    <property type="component" value="Chromosome 2"/>
</dbReference>
<gene>
    <name evidence="3" type="ORF">RW095_10155</name>
</gene>
<dbReference type="SUPFAM" id="SSF159594">
    <property type="entry name" value="XCC0632-like"/>
    <property type="match status" value="1"/>
</dbReference>
<organism evidence="3 4">
    <name type="scientific">Paraburkholderia kirstenboschensis</name>
    <dbReference type="NCBI Taxonomy" id="1245436"/>
    <lineage>
        <taxon>Bacteria</taxon>
        <taxon>Pseudomonadati</taxon>
        <taxon>Pseudomonadota</taxon>
        <taxon>Betaproteobacteria</taxon>
        <taxon>Burkholderiales</taxon>
        <taxon>Burkholderiaceae</taxon>
        <taxon>Paraburkholderia</taxon>
    </lineage>
</organism>
<dbReference type="Gene3D" id="3.40.50.10610">
    <property type="entry name" value="ABC-type transport auxiliary lipoprotein component"/>
    <property type="match status" value="1"/>
</dbReference>
<dbReference type="Pfam" id="PF03886">
    <property type="entry name" value="ABC_trans_aux"/>
    <property type="match status" value="1"/>
</dbReference>
<keyword evidence="1" id="KW-0732">Signal</keyword>
<sequence>MKIVYVYLLPALAAVLISGCKSPSAAFYTLSADAPAASVSAARPLSVVVGPVTIPDVVNRPQIVTRMEGNEVAVNEYARWAQPLKGEIARVIADDLAALLNTPQVSVFDGAADPLTAWHVRVDVMRFESTPGEDVTVDARWTVRPPGKGRAIYGRSVALEAVSGPGMGAVVGAHNRALATVSRDIAAAVEANSAP</sequence>
<evidence type="ECO:0000313" key="3">
    <source>
        <dbReference type="EMBL" id="WOD16281.1"/>
    </source>
</evidence>
<keyword evidence="4" id="KW-1185">Reference proteome</keyword>
<name>A0ABZ0EIB5_9BURK</name>
<evidence type="ECO:0000259" key="2">
    <source>
        <dbReference type="Pfam" id="PF03886"/>
    </source>
</evidence>
<dbReference type="EMBL" id="CP136512">
    <property type="protein sequence ID" value="WOD16281.1"/>
    <property type="molecule type" value="Genomic_DNA"/>
</dbReference>